<evidence type="ECO:0000256" key="6">
    <source>
        <dbReference type="PROSITE-ProRule" id="PRU00169"/>
    </source>
</evidence>
<proteinExistence type="predicted"/>
<dbReference type="Gene3D" id="3.40.50.2300">
    <property type="match status" value="1"/>
</dbReference>
<dbReference type="PANTHER" id="PTHR48111:SF1">
    <property type="entry name" value="TWO-COMPONENT RESPONSE REGULATOR ORR33"/>
    <property type="match status" value="1"/>
</dbReference>
<evidence type="ECO:0000256" key="1">
    <source>
        <dbReference type="ARBA" id="ARBA00022553"/>
    </source>
</evidence>
<evidence type="ECO:0000256" key="4">
    <source>
        <dbReference type="ARBA" id="ARBA00023125"/>
    </source>
</evidence>
<name>A0ABX5WVZ2_9GAMM</name>
<dbReference type="InterPro" id="IPR039420">
    <property type="entry name" value="WalR-like"/>
</dbReference>
<evidence type="ECO:0000256" key="2">
    <source>
        <dbReference type="ARBA" id="ARBA00023012"/>
    </source>
</evidence>
<accession>A0ABX5WVZ2</accession>
<sequence length="388" mass="43042">MGLIMSENVNILIVDDTADCRLMLSAMLEGDYSVSEVASGEMCLIEVAKSLPDLILLDVDMPGISGYEVCVHLRKQYQSECLPIIFVSGLDSYEERLAGYEAGADDYIVKPVEPEILFAKLANCLEQRQNMGAAKASETEAVSIAMEAMTVNSELGQVVQFIKDVQSIKNAEDVGRAMINILSRFGMNAVARVDTGSVAYIGCDEESIEAEVLSRFVVHHERILSVGIRTVIRDPHIVLLIKDMPLDDEKRCGRFRDHLAVLMDIADAQLANIKTRNVMLEQRQQIFTQVISVAEEQIKRTTIRLFEHDKNSQGIMHGMVSELEGMLFGLGLEEDQEKKLMALADQTSLQLQETQGQTQVVSSELGAILESLYDFFNTLNEPSKGDLS</sequence>
<keyword evidence="2" id="KW-0902">Two-component regulatory system</keyword>
<evidence type="ECO:0000313" key="9">
    <source>
        <dbReference type="Proteomes" id="UP000315947"/>
    </source>
</evidence>
<keyword evidence="3" id="KW-0805">Transcription regulation</keyword>
<dbReference type="EMBL" id="CP041614">
    <property type="protein sequence ID" value="QDO83264.1"/>
    <property type="molecule type" value="Genomic_DNA"/>
</dbReference>
<dbReference type="InterPro" id="IPR011006">
    <property type="entry name" value="CheY-like_superfamily"/>
</dbReference>
<dbReference type="SUPFAM" id="SSF52172">
    <property type="entry name" value="CheY-like"/>
    <property type="match status" value="1"/>
</dbReference>
<organism evidence="8 9">
    <name type="scientific">Shewanella psychropiezotolerans</name>
    <dbReference type="NCBI Taxonomy" id="2593655"/>
    <lineage>
        <taxon>Bacteria</taxon>
        <taxon>Pseudomonadati</taxon>
        <taxon>Pseudomonadota</taxon>
        <taxon>Gammaproteobacteria</taxon>
        <taxon>Alteromonadales</taxon>
        <taxon>Shewanellaceae</taxon>
        <taxon>Shewanella</taxon>
    </lineage>
</organism>
<protein>
    <submittedName>
        <fullName evidence="8">Response regulator</fullName>
    </submittedName>
</protein>
<evidence type="ECO:0000313" key="8">
    <source>
        <dbReference type="EMBL" id="QDO83264.1"/>
    </source>
</evidence>
<evidence type="ECO:0000259" key="7">
    <source>
        <dbReference type="PROSITE" id="PS50110"/>
    </source>
</evidence>
<evidence type="ECO:0000256" key="3">
    <source>
        <dbReference type="ARBA" id="ARBA00023015"/>
    </source>
</evidence>
<keyword evidence="4" id="KW-0238">DNA-binding</keyword>
<evidence type="ECO:0000256" key="5">
    <source>
        <dbReference type="ARBA" id="ARBA00023163"/>
    </source>
</evidence>
<gene>
    <name evidence="8" type="ORF">FM037_08510</name>
</gene>
<dbReference type="Pfam" id="PF00072">
    <property type="entry name" value="Response_reg"/>
    <property type="match status" value="1"/>
</dbReference>
<dbReference type="SMART" id="SM00448">
    <property type="entry name" value="REC"/>
    <property type="match status" value="1"/>
</dbReference>
<dbReference type="InterPro" id="IPR001789">
    <property type="entry name" value="Sig_transdc_resp-reg_receiver"/>
</dbReference>
<feature type="domain" description="Response regulatory" evidence="7">
    <location>
        <begin position="10"/>
        <end position="125"/>
    </location>
</feature>
<dbReference type="PROSITE" id="PS50110">
    <property type="entry name" value="RESPONSE_REGULATORY"/>
    <property type="match status" value="1"/>
</dbReference>
<keyword evidence="5" id="KW-0804">Transcription</keyword>
<dbReference type="Proteomes" id="UP000315947">
    <property type="component" value="Chromosome"/>
</dbReference>
<keyword evidence="9" id="KW-1185">Reference proteome</keyword>
<keyword evidence="1 6" id="KW-0597">Phosphoprotein</keyword>
<dbReference type="PANTHER" id="PTHR48111">
    <property type="entry name" value="REGULATOR OF RPOS"/>
    <property type="match status" value="1"/>
</dbReference>
<feature type="modified residue" description="4-aspartylphosphate" evidence="6">
    <location>
        <position position="58"/>
    </location>
</feature>
<reference evidence="8 9" key="1">
    <citation type="submission" date="2019-07" db="EMBL/GenBank/DDBJ databases">
        <title>Shewanella sp. YLB-06 whole genomic sequence.</title>
        <authorList>
            <person name="Yu L."/>
        </authorList>
    </citation>
    <scope>NUCLEOTIDE SEQUENCE [LARGE SCALE GENOMIC DNA]</scope>
    <source>
        <strain evidence="8 9">YLB-06</strain>
    </source>
</reference>